<comment type="caution">
    <text evidence="2">The sequence shown here is derived from an EMBL/GenBank/DDBJ whole genome shotgun (WGS) entry which is preliminary data.</text>
</comment>
<evidence type="ECO:0000259" key="1">
    <source>
        <dbReference type="Pfam" id="PF13191"/>
    </source>
</evidence>
<keyword evidence="3" id="KW-1185">Reference proteome</keyword>
<sequence length="391" mass="43511">MYSPFKPTAGKRPPVLVGRDDDLDAFRMAIEEGPGAPERLLFVTGARGIGKTVMLNALSDMVKERDWFVVNETASVGFTERIIGSLADRDSRTASYTLPSLSLESPLGSLGATLNLGKMQVSHDLAALDLRHAVGERLDRMDEDRQGVLITLDELGAESPMDEVRAFATAVQHLIREDRNVAVVFAGIPGMVNDVVNDRILTFLRRAERFHLQNVDLPDVWEAFEHTISDNGKSADYEVLNLLTEATHGYPFMIQLVGHQAWRASDRNGHPDAITLQDAQEGIEKARDRIGELVNGPAVDGLPPMAREYLLAMAIDDGPSNTGEIARRMHRDAKYASVYRSRLINEDFIKPTDRGFVDFRMPFMREYLRGHAAFYQLEESLADELRGSTGD</sequence>
<dbReference type="PANTHER" id="PTHR34301:SF8">
    <property type="entry name" value="ATPASE DOMAIN-CONTAINING PROTEIN"/>
    <property type="match status" value="1"/>
</dbReference>
<dbReference type="Proteomes" id="UP000029067">
    <property type="component" value="Unassembled WGS sequence"/>
</dbReference>
<evidence type="ECO:0000313" key="2">
    <source>
        <dbReference type="EMBL" id="KFI65296.1"/>
    </source>
</evidence>
<dbReference type="AlphaFoldDB" id="A0A087B2P6"/>
<dbReference type="STRING" id="1688.BCUN_1062"/>
<proteinExistence type="predicted"/>
<dbReference type="InterPro" id="IPR041664">
    <property type="entry name" value="AAA_16"/>
</dbReference>
<dbReference type="RefSeq" id="WP_051920691.1">
    <property type="nucleotide sequence ID" value="NZ_JGYV01000002.1"/>
</dbReference>
<protein>
    <submittedName>
        <fullName evidence="2">AAA ATPase domain protein</fullName>
    </submittedName>
</protein>
<name>A0A087B2P6_9BIFI</name>
<dbReference type="Gene3D" id="3.40.50.300">
    <property type="entry name" value="P-loop containing nucleotide triphosphate hydrolases"/>
    <property type="match status" value="1"/>
</dbReference>
<dbReference type="eggNOG" id="COG1672">
    <property type="taxonomic scope" value="Bacteria"/>
</dbReference>
<dbReference type="EMBL" id="JGYV01000002">
    <property type="protein sequence ID" value="KFI65296.1"/>
    <property type="molecule type" value="Genomic_DNA"/>
</dbReference>
<feature type="domain" description="Orc1-like AAA ATPase" evidence="1">
    <location>
        <begin position="16"/>
        <end position="172"/>
    </location>
</feature>
<accession>A0A087B2P6</accession>
<dbReference type="OrthoDB" id="2020141at2"/>
<dbReference type="SUPFAM" id="SSF52540">
    <property type="entry name" value="P-loop containing nucleoside triphosphate hydrolases"/>
    <property type="match status" value="1"/>
</dbReference>
<reference evidence="2 3" key="1">
    <citation type="submission" date="2014-03" db="EMBL/GenBank/DDBJ databases">
        <title>Genomics of Bifidobacteria.</title>
        <authorList>
            <person name="Ventura M."/>
            <person name="Milani C."/>
            <person name="Lugli G.A."/>
        </authorList>
    </citation>
    <scope>NUCLEOTIDE SEQUENCE [LARGE SCALE GENOMIC DNA]</scope>
    <source>
        <strain evidence="2 3">LMG 10738</strain>
    </source>
</reference>
<organism evidence="2 3">
    <name type="scientific">Bifidobacterium cuniculi</name>
    <dbReference type="NCBI Taxonomy" id="1688"/>
    <lineage>
        <taxon>Bacteria</taxon>
        <taxon>Bacillati</taxon>
        <taxon>Actinomycetota</taxon>
        <taxon>Actinomycetes</taxon>
        <taxon>Bifidobacteriales</taxon>
        <taxon>Bifidobacteriaceae</taxon>
        <taxon>Bifidobacterium</taxon>
    </lineage>
</organism>
<evidence type="ECO:0000313" key="3">
    <source>
        <dbReference type="Proteomes" id="UP000029067"/>
    </source>
</evidence>
<gene>
    <name evidence="2" type="ORF">BCUN_1062</name>
</gene>
<dbReference type="Pfam" id="PF13191">
    <property type="entry name" value="AAA_16"/>
    <property type="match status" value="1"/>
</dbReference>
<dbReference type="InterPro" id="IPR027417">
    <property type="entry name" value="P-loop_NTPase"/>
</dbReference>
<dbReference type="PANTHER" id="PTHR34301">
    <property type="entry name" value="DNA-BINDING PROTEIN-RELATED"/>
    <property type="match status" value="1"/>
</dbReference>